<feature type="compositionally biased region" description="Basic and acidic residues" evidence="1">
    <location>
        <begin position="153"/>
        <end position="166"/>
    </location>
</feature>
<dbReference type="EMBL" id="JBBNAG010000005">
    <property type="protein sequence ID" value="KAK9133633.1"/>
    <property type="molecule type" value="Genomic_DNA"/>
</dbReference>
<gene>
    <name evidence="2" type="ORF">Scep_013161</name>
</gene>
<keyword evidence="3" id="KW-1185">Reference proteome</keyword>
<feature type="compositionally biased region" description="Basic residues" evidence="1">
    <location>
        <begin position="1"/>
        <end position="17"/>
    </location>
</feature>
<sequence length="166" mass="18279">MARHRRDARRCPRRGLRHGAEALARAGARAQRSAGRLGAAWRNAQREHGARLQTRAGRSAQWRSCKPRRARRALVRGAGTSARCERAQRETRSWTGEGRATDGEVRRVRPERMARARPAQGAGTFEPRDSGTPLGSGGRRGHALARGAGTPWREARADLGVKHGRT</sequence>
<feature type="compositionally biased region" description="Basic and acidic residues" evidence="1">
    <location>
        <begin position="83"/>
        <end position="92"/>
    </location>
</feature>
<accession>A0AAP0JGH8</accession>
<feature type="region of interest" description="Disordered" evidence="1">
    <location>
        <begin position="44"/>
        <end position="166"/>
    </location>
</feature>
<name>A0AAP0JGH8_9MAGN</name>
<reference evidence="2 3" key="1">
    <citation type="submission" date="2024-01" db="EMBL/GenBank/DDBJ databases">
        <title>Genome assemblies of Stephania.</title>
        <authorList>
            <person name="Yang L."/>
        </authorList>
    </citation>
    <scope>NUCLEOTIDE SEQUENCE [LARGE SCALE GENOMIC DNA]</scope>
    <source>
        <strain evidence="2">JXDWG</strain>
        <tissue evidence="2">Leaf</tissue>
    </source>
</reference>
<evidence type="ECO:0000313" key="3">
    <source>
        <dbReference type="Proteomes" id="UP001419268"/>
    </source>
</evidence>
<evidence type="ECO:0000313" key="2">
    <source>
        <dbReference type="EMBL" id="KAK9133633.1"/>
    </source>
</evidence>
<protein>
    <submittedName>
        <fullName evidence="2">Uncharacterized protein</fullName>
    </submittedName>
</protein>
<dbReference type="AlphaFoldDB" id="A0AAP0JGH8"/>
<evidence type="ECO:0000256" key="1">
    <source>
        <dbReference type="SAM" id="MobiDB-lite"/>
    </source>
</evidence>
<feature type="compositionally biased region" description="Basic and acidic residues" evidence="1">
    <location>
        <begin position="99"/>
        <end position="114"/>
    </location>
</feature>
<feature type="compositionally biased region" description="Basic residues" evidence="1">
    <location>
        <begin position="65"/>
        <end position="74"/>
    </location>
</feature>
<feature type="region of interest" description="Disordered" evidence="1">
    <location>
        <begin position="1"/>
        <end position="28"/>
    </location>
</feature>
<organism evidence="2 3">
    <name type="scientific">Stephania cephalantha</name>
    <dbReference type="NCBI Taxonomy" id="152367"/>
    <lineage>
        <taxon>Eukaryota</taxon>
        <taxon>Viridiplantae</taxon>
        <taxon>Streptophyta</taxon>
        <taxon>Embryophyta</taxon>
        <taxon>Tracheophyta</taxon>
        <taxon>Spermatophyta</taxon>
        <taxon>Magnoliopsida</taxon>
        <taxon>Ranunculales</taxon>
        <taxon>Menispermaceae</taxon>
        <taxon>Menispermoideae</taxon>
        <taxon>Cissampelideae</taxon>
        <taxon>Stephania</taxon>
    </lineage>
</organism>
<comment type="caution">
    <text evidence="2">The sequence shown here is derived from an EMBL/GenBank/DDBJ whole genome shotgun (WGS) entry which is preliminary data.</text>
</comment>
<dbReference type="Proteomes" id="UP001419268">
    <property type="component" value="Unassembled WGS sequence"/>
</dbReference>
<proteinExistence type="predicted"/>